<dbReference type="Proteomes" id="UP001178507">
    <property type="component" value="Unassembled WGS sequence"/>
</dbReference>
<keyword evidence="4" id="KW-1185">Reference proteome</keyword>
<evidence type="ECO:0000256" key="2">
    <source>
        <dbReference type="SAM" id="Phobius"/>
    </source>
</evidence>
<dbReference type="AlphaFoldDB" id="A0AA36JEH1"/>
<keyword evidence="2" id="KW-0472">Membrane</keyword>
<evidence type="ECO:0000313" key="3">
    <source>
        <dbReference type="EMBL" id="CAJ1404157.1"/>
    </source>
</evidence>
<accession>A0AA36JEH1</accession>
<feature type="compositionally biased region" description="Polar residues" evidence="1">
    <location>
        <begin position="267"/>
        <end position="278"/>
    </location>
</feature>
<proteinExistence type="predicted"/>
<evidence type="ECO:0000313" key="4">
    <source>
        <dbReference type="Proteomes" id="UP001178507"/>
    </source>
</evidence>
<comment type="caution">
    <text evidence="3">The sequence shown here is derived from an EMBL/GenBank/DDBJ whole genome shotgun (WGS) entry which is preliminary data.</text>
</comment>
<feature type="transmembrane region" description="Helical" evidence="2">
    <location>
        <begin position="544"/>
        <end position="562"/>
    </location>
</feature>
<name>A0AA36JEH1_9DINO</name>
<sequence>MEVGFWRFLTEPDADGLPLKQRIPEVALFRGCSLLAGFYSNQRGLLQKRASCSKQFLLDRLLALSTKTADARDLCAQTPVAILRHHAGAPCVPKAQVLSASQLMELLERTERGQVPRAANGLPHLGEEEWSLQSLVLPPSNLRIVSVYSREPNGDESWDVVGQAFTQAYPLSNAPWQGGASPSSKVPVPAALASQVEAKSRHLVAYVQRFHGRSLLSLVSEFVPDAAGKAVLHGFWKVELSDKPGGAAFSWDSEMPSTALPSEMHSSRPTSATFSAVQSRPARGDLRPPLARPDASHSSGAGGRMGVDGQLFLAAGAISCCAVKAQRALRKRSLPLRKAEETKGDDVNSKLRVTVRNNVKMTVCRVGLWSIFTGLGAYLLYPSLQQCLWVALTGTKQVVPLGDVASGYVGNILALMSVLFSILAGNSYTSLYSQNEAIFCALFAEVSEAKALMEQIALVCSGRPFYRSALENIRRYVERDLRRLDRPPSILCAIKPRDDPLESILYLTSVGVPSAVYETVRSLRQRRGDRLGAVQRKLPPVQMALLYVLGGFNLLSLLLLALQTPSLVENRLCRSLFAAMAGALMMTMRVIHELWTPVGGAYNVDGVLRVMIRGLEDELDQRLKGKTFSDTRLPPPPPSFQKPAMPAAATPAES</sequence>
<reference evidence="3" key="1">
    <citation type="submission" date="2023-08" db="EMBL/GenBank/DDBJ databases">
        <authorList>
            <person name="Chen Y."/>
            <person name="Shah S."/>
            <person name="Dougan E. K."/>
            <person name="Thang M."/>
            <person name="Chan C."/>
        </authorList>
    </citation>
    <scope>NUCLEOTIDE SEQUENCE</scope>
</reference>
<feature type="region of interest" description="Disordered" evidence="1">
    <location>
        <begin position="624"/>
        <end position="654"/>
    </location>
</feature>
<gene>
    <name evidence="3" type="ORF">EVOR1521_LOCUS26672</name>
</gene>
<keyword evidence="2" id="KW-1133">Transmembrane helix</keyword>
<protein>
    <submittedName>
        <fullName evidence="3">Uncharacterized protein</fullName>
    </submittedName>
</protein>
<organism evidence="3 4">
    <name type="scientific">Effrenium voratum</name>
    <dbReference type="NCBI Taxonomy" id="2562239"/>
    <lineage>
        <taxon>Eukaryota</taxon>
        <taxon>Sar</taxon>
        <taxon>Alveolata</taxon>
        <taxon>Dinophyceae</taxon>
        <taxon>Suessiales</taxon>
        <taxon>Symbiodiniaceae</taxon>
        <taxon>Effrenium</taxon>
    </lineage>
</organism>
<evidence type="ECO:0000256" key="1">
    <source>
        <dbReference type="SAM" id="MobiDB-lite"/>
    </source>
</evidence>
<keyword evidence="2" id="KW-0812">Transmembrane</keyword>
<feature type="region of interest" description="Disordered" evidence="1">
    <location>
        <begin position="251"/>
        <end position="302"/>
    </location>
</feature>
<feature type="transmembrane region" description="Helical" evidence="2">
    <location>
        <begin position="404"/>
        <end position="424"/>
    </location>
</feature>
<feature type="transmembrane region" description="Helical" evidence="2">
    <location>
        <begin position="366"/>
        <end position="384"/>
    </location>
</feature>
<dbReference type="EMBL" id="CAUJNA010003527">
    <property type="protein sequence ID" value="CAJ1404157.1"/>
    <property type="molecule type" value="Genomic_DNA"/>
</dbReference>